<reference evidence="2" key="1">
    <citation type="submission" date="2023-06" db="EMBL/GenBank/DDBJ databases">
        <title>Genome-scale phylogeny and comparative genomics of the fungal order Sordariales.</title>
        <authorList>
            <consortium name="Lawrence Berkeley National Laboratory"/>
            <person name="Hensen N."/>
            <person name="Bonometti L."/>
            <person name="Westerberg I."/>
            <person name="Brannstrom I.O."/>
            <person name="Guillou S."/>
            <person name="Cros-Aarteil S."/>
            <person name="Calhoun S."/>
            <person name="Haridas S."/>
            <person name="Kuo A."/>
            <person name="Mondo S."/>
            <person name="Pangilinan J."/>
            <person name="Riley R."/>
            <person name="Labutti K."/>
            <person name="Andreopoulos B."/>
            <person name="Lipzen A."/>
            <person name="Chen C."/>
            <person name="Yanf M."/>
            <person name="Daum C."/>
            <person name="Ng V."/>
            <person name="Clum A."/>
            <person name="Steindorff A."/>
            <person name="Ohm R."/>
            <person name="Martin F."/>
            <person name="Silar P."/>
            <person name="Natvig D."/>
            <person name="Lalanne C."/>
            <person name="Gautier V."/>
            <person name="Ament-Velasquez S.L."/>
            <person name="Kruys A."/>
            <person name="Hutchinson M.I."/>
            <person name="Powell A.J."/>
            <person name="Barry K."/>
            <person name="Miller A.N."/>
            <person name="Grigoriev I.V."/>
            <person name="Debuchy R."/>
            <person name="Gladieux P."/>
            <person name="Thoren M.H."/>
            <person name="Johannesson H."/>
        </authorList>
    </citation>
    <scope>NUCLEOTIDE SEQUENCE</scope>
    <source>
        <strain evidence="2">CBS 606.72</strain>
    </source>
</reference>
<protein>
    <recommendedName>
        <fullName evidence="4">Secreted protein</fullName>
    </recommendedName>
</protein>
<feature type="chain" id="PRO_5041386596" description="Secreted protein" evidence="1">
    <location>
        <begin position="20"/>
        <end position="154"/>
    </location>
</feature>
<accession>A0AA39WJP7</accession>
<dbReference type="EMBL" id="JAULSU010000005">
    <property type="protein sequence ID" value="KAK0616560.1"/>
    <property type="molecule type" value="Genomic_DNA"/>
</dbReference>
<organism evidence="2 3">
    <name type="scientific">Immersiella caudata</name>
    <dbReference type="NCBI Taxonomy" id="314043"/>
    <lineage>
        <taxon>Eukaryota</taxon>
        <taxon>Fungi</taxon>
        <taxon>Dikarya</taxon>
        <taxon>Ascomycota</taxon>
        <taxon>Pezizomycotina</taxon>
        <taxon>Sordariomycetes</taxon>
        <taxon>Sordariomycetidae</taxon>
        <taxon>Sordariales</taxon>
        <taxon>Lasiosphaeriaceae</taxon>
        <taxon>Immersiella</taxon>
    </lineage>
</organism>
<gene>
    <name evidence="2" type="ORF">B0T14DRAFT_249062</name>
</gene>
<feature type="signal peptide" evidence="1">
    <location>
        <begin position="1"/>
        <end position="19"/>
    </location>
</feature>
<keyword evidence="1" id="KW-0732">Signal</keyword>
<keyword evidence="3" id="KW-1185">Reference proteome</keyword>
<name>A0AA39WJP7_9PEZI</name>
<dbReference type="Proteomes" id="UP001175000">
    <property type="component" value="Unassembled WGS sequence"/>
</dbReference>
<evidence type="ECO:0000256" key="1">
    <source>
        <dbReference type="SAM" id="SignalP"/>
    </source>
</evidence>
<proteinExistence type="predicted"/>
<sequence>MSGVVVLTWLLDGAMCGSAWDSFDSCHLVDDWCPSWANLVRLILRWRWRGCVTGCWRTERRLVPGMAFGKDRSGAFLEGWQWRRGCSGGHMMYIPSGLRFWVSYERYLYGLRGYNTHFGIDVYVLHQPTPCRAEPSHIQTAKIATLAQHGRHNK</sequence>
<dbReference type="AlphaFoldDB" id="A0AA39WJP7"/>
<evidence type="ECO:0008006" key="4">
    <source>
        <dbReference type="Google" id="ProtNLM"/>
    </source>
</evidence>
<comment type="caution">
    <text evidence="2">The sequence shown here is derived from an EMBL/GenBank/DDBJ whole genome shotgun (WGS) entry which is preliminary data.</text>
</comment>
<evidence type="ECO:0000313" key="2">
    <source>
        <dbReference type="EMBL" id="KAK0616560.1"/>
    </source>
</evidence>
<evidence type="ECO:0000313" key="3">
    <source>
        <dbReference type="Proteomes" id="UP001175000"/>
    </source>
</evidence>